<comment type="caution">
    <text evidence="1">The sequence shown here is derived from an EMBL/GenBank/DDBJ whole genome shotgun (WGS) entry which is preliminary data.</text>
</comment>
<keyword evidence="2" id="KW-1185">Reference proteome</keyword>
<protein>
    <submittedName>
        <fullName evidence="1">Helix-turn-helix transcriptional regulator</fullName>
    </submittedName>
</protein>
<dbReference type="EMBL" id="JBJURJ010000017">
    <property type="protein sequence ID" value="MFM9331268.1"/>
    <property type="molecule type" value="Genomic_DNA"/>
</dbReference>
<sequence length="116" mass="12946">MPDEEWISLVTGYIRRHYAAPLHLQTLADISHSSPFHLHRTFKRITGQTPAAYVQQIRIEQAAAELLATDKPVSVIGTDVGLANTPYFITLFKSQIGCTPAQYRKQHTGADKGELE</sequence>
<proteinExistence type="predicted"/>
<gene>
    <name evidence="1" type="ORF">ACI1P1_23520</name>
</gene>
<accession>A0ACC7P2T1</accession>
<evidence type="ECO:0000313" key="2">
    <source>
        <dbReference type="Proteomes" id="UP001631969"/>
    </source>
</evidence>
<evidence type="ECO:0000313" key="1">
    <source>
        <dbReference type="EMBL" id="MFM9331268.1"/>
    </source>
</evidence>
<reference evidence="1" key="1">
    <citation type="submission" date="2024-12" db="EMBL/GenBank/DDBJ databases">
        <authorList>
            <person name="Wu N."/>
        </authorList>
    </citation>
    <scope>NUCLEOTIDE SEQUENCE</scope>
    <source>
        <strain evidence="1">P15</strain>
    </source>
</reference>
<name>A0ACC7P2T1_9BACL</name>
<organism evidence="1 2">
    <name type="scientific">Paenibacillus mesotrionivorans</name>
    <dbReference type="NCBI Taxonomy" id="3160968"/>
    <lineage>
        <taxon>Bacteria</taxon>
        <taxon>Bacillati</taxon>
        <taxon>Bacillota</taxon>
        <taxon>Bacilli</taxon>
        <taxon>Bacillales</taxon>
        <taxon>Paenibacillaceae</taxon>
        <taxon>Paenibacillus</taxon>
    </lineage>
</organism>
<dbReference type="Proteomes" id="UP001631969">
    <property type="component" value="Unassembled WGS sequence"/>
</dbReference>